<dbReference type="InterPro" id="IPR035906">
    <property type="entry name" value="MetI-like_sf"/>
</dbReference>
<dbReference type="InterPro" id="IPR000515">
    <property type="entry name" value="MetI-like"/>
</dbReference>
<dbReference type="OrthoDB" id="9815445at2"/>
<organism evidence="9 10">
    <name type="scientific">Chelatococcus asaccharovorans</name>
    <dbReference type="NCBI Taxonomy" id="28210"/>
    <lineage>
        <taxon>Bacteria</taxon>
        <taxon>Pseudomonadati</taxon>
        <taxon>Pseudomonadota</taxon>
        <taxon>Alphaproteobacteria</taxon>
        <taxon>Hyphomicrobiales</taxon>
        <taxon>Chelatococcaceae</taxon>
        <taxon>Chelatococcus</taxon>
    </lineage>
</organism>
<evidence type="ECO:0000313" key="10">
    <source>
        <dbReference type="Proteomes" id="UP000248021"/>
    </source>
</evidence>
<dbReference type="GO" id="GO:0005886">
    <property type="term" value="C:plasma membrane"/>
    <property type="evidence" value="ECO:0007669"/>
    <property type="project" value="UniProtKB-SubCell"/>
</dbReference>
<evidence type="ECO:0000256" key="1">
    <source>
        <dbReference type="ARBA" id="ARBA00004651"/>
    </source>
</evidence>
<sequence length="277" mass="30139">MNQGMRLTGRAALLAASALASVVVLGPIIWALSTSLKSDNHIFAVPPRLIPDEPTLMHFQRLVAEGVQWSFLNSAFYTVVSVAFAVAVGGTAGYALVRYPVPAKRALLVLFMGVMSIPSYALLLPTQVIFVRLGIFDTRLALPILYAAHVIPFAVWMTRAHFATVPRELEQAALVDGYSRFEAVWKVIIPGARPALIAAAAFGFLYAWNDYITATTMVESPDLRTLPVALIFFQGFHGRDWGALMAGVVIATLPPIVLFLVYRRYLIGGFSEGSVKG</sequence>
<keyword evidence="10" id="KW-1185">Reference proteome</keyword>
<dbReference type="PANTHER" id="PTHR43744">
    <property type="entry name" value="ABC TRANSPORTER PERMEASE PROTEIN MG189-RELATED-RELATED"/>
    <property type="match status" value="1"/>
</dbReference>
<evidence type="ECO:0000256" key="3">
    <source>
        <dbReference type="ARBA" id="ARBA00022475"/>
    </source>
</evidence>
<dbReference type="SUPFAM" id="SSF161098">
    <property type="entry name" value="MetI-like"/>
    <property type="match status" value="1"/>
</dbReference>
<dbReference type="GO" id="GO:0055085">
    <property type="term" value="P:transmembrane transport"/>
    <property type="evidence" value="ECO:0007669"/>
    <property type="project" value="InterPro"/>
</dbReference>
<evidence type="ECO:0000256" key="5">
    <source>
        <dbReference type="ARBA" id="ARBA00022989"/>
    </source>
</evidence>
<dbReference type="Pfam" id="PF00528">
    <property type="entry name" value="BPD_transp_1"/>
    <property type="match status" value="1"/>
</dbReference>
<keyword evidence="3" id="KW-1003">Cell membrane</keyword>
<name>A0A2V3TYS5_9HYPH</name>
<dbReference type="AlphaFoldDB" id="A0A2V3TYS5"/>
<evidence type="ECO:0000256" key="2">
    <source>
        <dbReference type="ARBA" id="ARBA00022448"/>
    </source>
</evidence>
<dbReference type="CDD" id="cd06261">
    <property type="entry name" value="TM_PBP2"/>
    <property type="match status" value="1"/>
</dbReference>
<feature type="transmembrane region" description="Helical" evidence="7">
    <location>
        <begin position="106"/>
        <end position="124"/>
    </location>
</feature>
<accession>A0A2V3TYS5</accession>
<gene>
    <name evidence="9" type="ORF">C7450_111125</name>
</gene>
<dbReference type="PROSITE" id="PS50928">
    <property type="entry name" value="ABC_TM1"/>
    <property type="match status" value="1"/>
</dbReference>
<dbReference type="Gene3D" id="1.10.3720.10">
    <property type="entry name" value="MetI-like"/>
    <property type="match status" value="1"/>
</dbReference>
<feature type="transmembrane region" description="Helical" evidence="7">
    <location>
        <begin position="183"/>
        <end position="208"/>
    </location>
</feature>
<keyword evidence="9" id="KW-0762">Sugar transport</keyword>
<keyword evidence="5 7" id="KW-1133">Transmembrane helix</keyword>
<comment type="caution">
    <text evidence="9">The sequence shown here is derived from an EMBL/GenBank/DDBJ whole genome shotgun (WGS) entry which is preliminary data.</text>
</comment>
<reference evidence="9 10" key="1">
    <citation type="submission" date="2018-05" db="EMBL/GenBank/DDBJ databases">
        <title>Genomic Encyclopedia of Type Strains, Phase IV (KMG-IV): sequencing the most valuable type-strain genomes for metagenomic binning, comparative biology and taxonomic classification.</title>
        <authorList>
            <person name="Goeker M."/>
        </authorList>
    </citation>
    <scope>NUCLEOTIDE SEQUENCE [LARGE SCALE GENOMIC DNA]</scope>
    <source>
        <strain evidence="9 10">DSM 6462</strain>
    </source>
</reference>
<evidence type="ECO:0000259" key="8">
    <source>
        <dbReference type="PROSITE" id="PS50928"/>
    </source>
</evidence>
<proteinExistence type="inferred from homology"/>
<feature type="transmembrane region" description="Helical" evidence="7">
    <location>
        <begin position="144"/>
        <end position="162"/>
    </location>
</feature>
<evidence type="ECO:0000256" key="6">
    <source>
        <dbReference type="ARBA" id="ARBA00023136"/>
    </source>
</evidence>
<keyword evidence="4 7" id="KW-0812">Transmembrane</keyword>
<feature type="transmembrane region" description="Helical" evidence="7">
    <location>
        <begin position="241"/>
        <end position="262"/>
    </location>
</feature>
<evidence type="ECO:0000313" key="9">
    <source>
        <dbReference type="EMBL" id="PXW54594.1"/>
    </source>
</evidence>
<protein>
    <submittedName>
        <fullName evidence="9">Multiple sugar transport system permease protein</fullName>
    </submittedName>
</protein>
<feature type="transmembrane region" description="Helical" evidence="7">
    <location>
        <begin position="12"/>
        <end position="32"/>
    </location>
</feature>
<comment type="subcellular location">
    <subcellularLocation>
        <location evidence="1 7">Cell membrane</location>
        <topology evidence="1 7">Multi-pass membrane protein</topology>
    </subcellularLocation>
</comment>
<dbReference type="Proteomes" id="UP000248021">
    <property type="component" value="Unassembled WGS sequence"/>
</dbReference>
<dbReference type="PANTHER" id="PTHR43744:SF12">
    <property type="entry name" value="ABC TRANSPORTER PERMEASE PROTEIN MG189-RELATED"/>
    <property type="match status" value="1"/>
</dbReference>
<keyword evidence="2 7" id="KW-0813">Transport</keyword>
<evidence type="ECO:0000256" key="7">
    <source>
        <dbReference type="RuleBase" id="RU363032"/>
    </source>
</evidence>
<keyword evidence="6 7" id="KW-0472">Membrane</keyword>
<feature type="domain" description="ABC transmembrane type-1" evidence="8">
    <location>
        <begin position="71"/>
        <end position="262"/>
    </location>
</feature>
<feature type="transmembrane region" description="Helical" evidence="7">
    <location>
        <begin position="75"/>
        <end position="97"/>
    </location>
</feature>
<comment type="similarity">
    <text evidence="7">Belongs to the binding-protein-dependent transport system permease family.</text>
</comment>
<evidence type="ECO:0000256" key="4">
    <source>
        <dbReference type="ARBA" id="ARBA00022692"/>
    </source>
</evidence>
<dbReference type="EMBL" id="QJJK01000011">
    <property type="protein sequence ID" value="PXW54594.1"/>
    <property type="molecule type" value="Genomic_DNA"/>
</dbReference>